<organism evidence="2 3">
    <name type="scientific">Hoeflea halophila</name>
    <dbReference type="NCBI Taxonomy" id="714899"/>
    <lineage>
        <taxon>Bacteria</taxon>
        <taxon>Pseudomonadati</taxon>
        <taxon>Pseudomonadota</taxon>
        <taxon>Alphaproteobacteria</taxon>
        <taxon>Hyphomicrobiales</taxon>
        <taxon>Rhizobiaceae</taxon>
        <taxon>Hoeflea</taxon>
    </lineage>
</organism>
<reference evidence="3" key="1">
    <citation type="submission" date="2017-08" db="EMBL/GenBank/DDBJ databases">
        <authorList>
            <person name="Varghese N."/>
            <person name="Submissions S."/>
        </authorList>
    </citation>
    <scope>NUCLEOTIDE SEQUENCE [LARGE SCALE GENOMIC DNA]</scope>
    <source>
        <strain evidence="3">KCTC 23107</strain>
    </source>
</reference>
<evidence type="ECO:0000313" key="3">
    <source>
        <dbReference type="Proteomes" id="UP000219465"/>
    </source>
</evidence>
<evidence type="ECO:0000313" key="2">
    <source>
        <dbReference type="EMBL" id="SOE18850.1"/>
    </source>
</evidence>
<accession>A0A286IFG9</accession>
<gene>
    <name evidence="2" type="ORF">SAMN05877838_3794</name>
</gene>
<protein>
    <submittedName>
        <fullName evidence="2">Uncharacterized protein</fullName>
    </submittedName>
</protein>
<keyword evidence="1" id="KW-1133">Transmembrane helix</keyword>
<dbReference type="AlphaFoldDB" id="A0A286IFG9"/>
<keyword evidence="3" id="KW-1185">Reference proteome</keyword>
<name>A0A286IFG9_9HYPH</name>
<feature type="transmembrane region" description="Helical" evidence="1">
    <location>
        <begin position="21"/>
        <end position="39"/>
    </location>
</feature>
<dbReference type="Proteomes" id="UP000219465">
    <property type="component" value="Unassembled WGS sequence"/>
</dbReference>
<evidence type="ECO:0000256" key="1">
    <source>
        <dbReference type="SAM" id="Phobius"/>
    </source>
</evidence>
<sequence length="40" mass="4655">MSKLKKIDRALERIEKGSHNFAWRVMPFSIMAIIVLVVLL</sequence>
<dbReference type="EMBL" id="OCPC01000006">
    <property type="protein sequence ID" value="SOE18850.1"/>
    <property type="molecule type" value="Genomic_DNA"/>
</dbReference>
<keyword evidence="1" id="KW-0812">Transmembrane</keyword>
<keyword evidence="1" id="KW-0472">Membrane</keyword>
<dbReference type="RefSeq" id="WP_280176275.1">
    <property type="nucleotide sequence ID" value="NZ_OCPC01000006.1"/>
</dbReference>
<proteinExistence type="predicted"/>